<evidence type="ECO:0000259" key="1">
    <source>
        <dbReference type="Pfam" id="PF10615"/>
    </source>
</evidence>
<proteinExistence type="predicted"/>
<accession>A0A8J3TVA3</accession>
<dbReference type="Proteomes" id="UP000650628">
    <property type="component" value="Unassembled WGS sequence"/>
</dbReference>
<dbReference type="InterPro" id="IPR019595">
    <property type="entry name" value="DUF2470"/>
</dbReference>
<sequence length="258" mass="27614">MQHPVAAPPIPERVRTLAAMAAPTHVSIAGTDLPACPARGGVDAQGRPVLLVKPGEALYGSAPETVVTVDLVAVRAVDGEEKARGLLKVRGWTQAVPEDEGRETAIAIAESCPDEDLFAALEGGAPRLVRVDVAHVVYLTGQESGLLDADEYLDARPDPFVHAAERMIGHINAAHREQLSLALGLLMGEPATGAWLWELDRYGATIKSDGSAEGPGEDRFIRLPWPIPAASPQALEYALRCLLFPHPHDHARDHANER</sequence>
<dbReference type="InterPro" id="IPR037119">
    <property type="entry name" value="Haem_oxidase_HugZ-like_sf"/>
</dbReference>
<feature type="domain" description="DUF2470" evidence="1">
    <location>
        <begin position="165"/>
        <end position="238"/>
    </location>
</feature>
<dbReference type="EMBL" id="BOOO01000005">
    <property type="protein sequence ID" value="GII27870.1"/>
    <property type="molecule type" value="Genomic_DNA"/>
</dbReference>
<dbReference type="AlphaFoldDB" id="A0A8J3TVA3"/>
<evidence type="ECO:0000313" key="3">
    <source>
        <dbReference type="Proteomes" id="UP000650628"/>
    </source>
</evidence>
<organism evidence="2 3">
    <name type="scientific">Planotetraspora mira</name>
    <dbReference type="NCBI Taxonomy" id="58121"/>
    <lineage>
        <taxon>Bacteria</taxon>
        <taxon>Bacillati</taxon>
        <taxon>Actinomycetota</taxon>
        <taxon>Actinomycetes</taxon>
        <taxon>Streptosporangiales</taxon>
        <taxon>Streptosporangiaceae</taxon>
        <taxon>Planotetraspora</taxon>
    </lineage>
</organism>
<dbReference type="RefSeq" id="WP_203951938.1">
    <property type="nucleotide sequence ID" value="NZ_BOOO01000005.1"/>
</dbReference>
<name>A0A8J3TVA3_9ACTN</name>
<dbReference type="SUPFAM" id="SSF50475">
    <property type="entry name" value="FMN-binding split barrel"/>
    <property type="match status" value="1"/>
</dbReference>
<dbReference type="Gene3D" id="3.20.180.10">
    <property type="entry name" value="PNP-oxidase-like"/>
    <property type="match status" value="1"/>
</dbReference>
<comment type="caution">
    <text evidence="2">The sequence shown here is derived from an EMBL/GenBank/DDBJ whole genome shotgun (WGS) entry which is preliminary data.</text>
</comment>
<gene>
    <name evidence="2" type="ORF">Pmi06nite_13120</name>
</gene>
<keyword evidence="3" id="KW-1185">Reference proteome</keyword>
<reference evidence="2 3" key="1">
    <citation type="submission" date="2021-01" db="EMBL/GenBank/DDBJ databases">
        <title>Whole genome shotgun sequence of Planotetraspora mira NBRC 15435.</title>
        <authorList>
            <person name="Komaki H."/>
            <person name="Tamura T."/>
        </authorList>
    </citation>
    <scope>NUCLEOTIDE SEQUENCE [LARGE SCALE GENOMIC DNA]</scope>
    <source>
        <strain evidence="2 3">NBRC 15435</strain>
    </source>
</reference>
<protein>
    <recommendedName>
        <fullName evidence="1">DUF2470 domain-containing protein</fullName>
    </recommendedName>
</protein>
<evidence type="ECO:0000313" key="2">
    <source>
        <dbReference type="EMBL" id="GII27870.1"/>
    </source>
</evidence>
<dbReference type="Pfam" id="PF10615">
    <property type="entry name" value="DUF2470"/>
    <property type="match status" value="1"/>
</dbReference>